<dbReference type="EMBL" id="ML178829">
    <property type="protein sequence ID" value="TFL00364.1"/>
    <property type="molecule type" value="Genomic_DNA"/>
</dbReference>
<feature type="region of interest" description="Disordered" evidence="1">
    <location>
        <begin position="791"/>
        <end position="1212"/>
    </location>
</feature>
<feature type="compositionally biased region" description="Basic residues" evidence="1">
    <location>
        <begin position="614"/>
        <end position="624"/>
    </location>
</feature>
<feature type="compositionally biased region" description="Basic and acidic residues" evidence="1">
    <location>
        <begin position="857"/>
        <end position="869"/>
    </location>
</feature>
<feature type="compositionally biased region" description="Basic residues" evidence="1">
    <location>
        <begin position="166"/>
        <end position="175"/>
    </location>
</feature>
<feature type="compositionally biased region" description="Polar residues" evidence="1">
    <location>
        <begin position="1052"/>
        <end position="1067"/>
    </location>
</feature>
<feature type="compositionally biased region" description="Basic and acidic residues" evidence="1">
    <location>
        <begin position="791"/>
        <end position="811"/>
    </location>
</feature>
<feature type="compositionally biased region" description="Basic and acidic residues" evidence="1">
    <location>
        <begin position="1104"/>
        <end position="1148"/>
    </location>
</feature>
<feature type="compositionally biased region" description="Basic residues" evidence="1">
    <location>
        <begin position="1203"/>
        <end position="1212"/>
    </location>
</feature>
<dbReference type="Proteomes" id="UP000305067">
    <property type="component" value="Unassembled WGS sequence"/>
</dbReference>
<keyword evidence="3" id="KW-1185">Reference proteome</keyword>
<feature type="compositionally biased region" description="Basic and acidic residues" evidence="1">
    <location>
        <begin position="649"/>
        <end position="666"/>
    </location>
</feature>
<proteinExistence type="predicted"/>
<name>A0A5C3QPU8_9AGAR</name>
<gene>
    <name evidence="2" type="ORF">BDV98DRAFT_113403</name>
</gene>
<feature type="compositionally biased region" description="Polar residues" evidence="1">
    <location>
        <begin position="390"/>
        <end position="403"/>
    </location>
</feature>
<feature type="compositionally biased region" description="Acidic residues" evidence="1">
    <location>
        <begin position="820"/>
        <end position="832"/>
    </location>
</feature>
<evidence type="ECO:0000313" key="2">
    <source>
        <dbReference type="EMBL" id="TFL00364.1"/>
    </source>
</evidence>
<feature type="compositionally biased region" description="Polar residues" evidence="1">
    <location>
        <begin position="151"/>
        <end position="161"/>
    </location>
</feature>
<feature type="compositionally biased region" description="Low complexity" evidence="1">
    <location>
        <begin position="137"/>
        <end position="150"/>
    </location>
</feature>
<sequence length="1365" mass="148405">MSSILGNWEGKEGAEKDGDTPGNSASSSSSATRNNHENYTSNHTPTNAYPKHDHSRRSGSGSGSAEERKRPSDGREWRDVPDSSGSGVNRSASRCRSVHRHGDVIPSGGGGSHVRAEPLSLSAARTPAAVGPEARSRSTSSASYQSAMSTNNPTTNANLSHPNARAMHHHPHHRTSPIATSTKLLDLNALTPNKKIQAQGHMTRPDWVKQGPVTQGVGAASSSTGWSLGPTSTTSPRQSTKVRAASALPGSSDSDTNSVGWKPSNSLAVGMEERERSMSVQRSSSSSQDGSPQKPGLFLPSPTPSEEEEARQAQANHSNSPPPAFSPSSSSSVPSSDPPKANSNPKPRGIKKPFVSPAKPTQDSSSTSSSSNLDISSPSLSLQDRLASPFATSSSPENVTSPFNAIGSPFKQSVSSSKHVSSSSQRIVSPFQSQRTGTQSQRTGTQQKARKQVSGKVFRVEQRPMPSSSVVQSPGSSSSVIQCPLSSTGGSLQRQSSSQSGSGVTVTEVRRDEARRPKPITPSSSGGRGGGYAWKAVSPVKLAGTSTSKVVGAKVTEASASSKVPRSSSEFPASSSSKLPTSSSAKRKAPLLNDDEIVEISSNSSDAEVETRLTKGKSTKGKAKGKAENEGKPTTVRRQARPSSPPMTRGRDDSVSPSRRQRDPRQTRPSSHPCDVSPPRRSPPQREAYPSSDSSDFWPALKKKNKAKARLIVPEENEEEEEEEEEDKEEEECDEERGMSPTWPPRRRKQESKPPAPFRGRPSVYVLAPPMPRDAGSYISMQERDDAITEKEREMARKGKGKEKAVDERGRTSGSPIVLDMEELPMDVDDVPEIQGVGSSSDGHGQLHPPTLANLQLKERRETHLEARKLTTKGKKRSKSTVQREEEEEEEEPQQQFSLTDVMNAGFAANGKEYQDEEKRERKRKRKEKEKERQEKADAAEQETRDAHQTEEGSSQPRRAAKSVGIRKPVVSPTPSPQDDVPRIAIDHEPEVNHAQSMSDVDVHEIAEELQARSESVAPSETQAGPSSHALHHHRLSHTNLSRLPLPHSNDRTLQYIQSQSSASTSAVLERPIAREDEYWASQRFQQAGQREDENAPEYMAGRVEQRKAGSEKKRKQKGGEEGQPKRRRERADESEAIGERRHQDSATKKKVTQARSLDAGMMSSPGSQAHSKKSKKGSQLAQTRSMNAASVTSFTSHPKASSSKRRGRPPKRVALEYHDVFSPVKATLRFDQCLSGSFSVNMTSIPRDLLNSQPKHCSPSWTGKDVSPFSHREVMVCECGDLNCWEEESVRGDETMKGGDSEEGGYGEKDDGYERDEPRRRPPDDEPPSSSKKGSGRRYAKHKTIQDALDACAGNEQLDGLRKV</sequence>
<feature type="compositionally biased region" description="Basic residues" evidence="1">
    <location>
        <begin position="870"/>
        <end position="879"/>
    </location>
</feature>
<feature type="compositionally biased region" description="Basic and acidic residues" evidence="1">
    <location>
        <begin position="1001"/>
        <end position="1012"/>
    </location>
</feature>
<feature type="compositionally biased region" description="Low complexity" evidence="1">
    <location>
        <begin position="364"/>
        <end position="382"/>
    </location>
</feature>
<feature type="compositionally biased region" description="Basic and acidic residues" evidence="1">
    <location>
        <begin position="1291"/>
        <end position="1325"/>
    </location>
</feature>
<feature type="compositionally biased region" description="Polar residues" evidence="1">
    <location>
        <begin position="220"/>
        <end position="241"/>
    </location>
</feature>
<feature type="compositionally biased region" description="Low complexity" evidence="1">
    <location>
        <begin position="278"/>
        <end position="288"/>
    </location>
</feature>
<feature type="region of interest" description="Disordered" evidence="1">
    <location>
        <begin position="1"/>
        <end position="178"/>
    </location>
</feature>
<feature type="compositionally biased region" description="Polar residues" evidence="1">
    <location>
        <begin position="83"/>
        <end position="94"/>
    </location>
</feature>
<feature type="compositionally biased region" description="Acidic residues" evidence="1">
    <location>
        <begin position="715"/>
        <end position="735"/>
    </location>
</feature>
<feature type="compositionally biased region" description="Basic and acidic residues" evidence="1">
    <location>
        <begin position="929"/>
        <end position="951"/>
    </location>
</feature>
<organism evidence="2 3">
    <name type="scientific">Pterulicium gracile</name>
    <dbReference type="NCBI Taxonomy" id="1884261"/>
    <lineage>
        <taxon>Eukaryota</taxon>
        <taxon>Fungi</taxon>
        <taxon>Dikarya</taxon>
        <taxon>Basidiomycota</taxon>
        <taxon>Agaricomycotina</taxon>
        <taxon>Agaricomycetes</taxon>
        <taxon>Agaricomycetidae</taxon>
        <taxon>Agaricales</taxon>
        <taxon>Pleurotineae</taxon>
        <taxon>Pterulaceae</taxon>
        <taxon>Pterulicium</taxon>
    </lineage>
</organism>
<feature type="compositionally biased region" description="Low complexity" evidence="1">
    <location>
        <begin position="412"/>
        <end position="447"/>
    </location>
</feature>
<accession>A0A5C3QPU8</accession>
<protein>
    <submittedName>
        <fullName evidence="2">Uncharacterized protein</fullName>
    </submittedName>
</protein>
<feature type="compositionally biased region" description="Polar residues" evidence="1">
    <location>
        <begin position="1178"/>
        <end position="1197"/>
    </location>
</feature>
<feature type="compositionally biased region" description="Polar residues" evidence="1">
    <location>
        <begin position="1013"/>
        <end position="1026"/>
    </location>
</feature>
<feature type="compositionally biased region" description="Low complexity" evidence="1">
    <location>
        <begin position="559"/>
        <end position="584"/>
    </location>
</feature>
<feature type="compositionally biased region" description="Polar residues" evidence="1">
    <location>
        <begin position="249"/>
        <end position="267"/>
    </location>
</feature>
<feature type="compositionally biased region" description="Basic and acidic residues" evidence="1">
    <location>
        <begin position="9"/>
        <end position="19"/>
    </location>
</feature>
<feature type="compositionally biased region" description="Basic and acidic residues" evidence="1">
    <location>
        <begin position="980"/>
        <end position="992"/>
    </location>
</feature>
<feature type="compositionally biased region" description="Basic and acidic residues" evidence="1">
    <location>
        <begin position="65"/>
        <end position="81"/>
    </location>
</feature>
<feature type="compositionally biased region" description="Polar residues" evidence="1">
    <location>
        <begin position="37"/>
        <end position="47"/>
    </location>
</feature>
<feature type="compositionally biased region" description="Low complexity" evidence="1">
    <location>
        <begin position="326"/>
        <end position="339"/>
    </location>
</feature>
<feature type="region of interest" description="Disordered" evidence="1">
    <location>
        <begin position="1291"/>
        <end position="1365"/>
    </location>
</feature>
<feature type="compositionally biased region" description="Basic residues" evidence="1">
    <location>
        <begin position="1335"/>
        <end position="1344"/>
    </location>
</feature>
<reference evidence="2 3" key="1">
    <citation type="journal article" date="2019" name="Nat. Ecol. Evol.">
        <title>Megaphylogeny resolves global patterns of mushroom evolution.</title>
        <authorList>
            <person name="Varga T."/>
            <person name="Krizsan K."/>
            <person name="Foldi C."/>
            <person name="Dima B."/>
            <person name="Sanchez-Garcia M."/>
            <person name="Sanchez-Ramirez S."/>
            <person name="Szollosi G.J."/>
            <person name="Szarkandi J.G."/>
            <person name="Papp V."/>
            <person name="Albert L."/>
            <person name="Andreopoulos W."/>
            <person name="Angelini C."/>
            <person name="Antonin V."/>
            <person name="Barry K.W."/>
            <person name="Bougher N.L."/>
            <person name="Buchanan P."/>
            <person name="Buyck B."/>
            <person name="Bense V."/>
            <person name="Catcheside P."/>
            <person name="Chovatia M."/>
            <person name="Cooper J."/>
            <person name="Damon W."/>
            <person name="Desjardin D."/>
            <person name="Finy P."/>
            <person name="Geml J."/>
            <person name="Haridas S."/>
            <person name="Hughes K."/>
            <person name="Justo A."/>
            <person name="Karasinski D."/>
            <person name="Kautmanova I."/>
            <person name="Kiss B."/>
            <person name="Kocsube S."/>
            <person name="Kotiranta H."/>
            <person name="LaButti K.M."/>
            <person name="Lechner B.E."/>
            <person name="Liimatainen K."/>
            <person name="Lipzen A."/>
            <person name="Lukacs Z."/>
            <person name="Mihaltcheva S."/>
            <person name="Morgado L.N."/>
            <person name="Niskanen T."/>
            <person name="Noordeloos M.E."/>
            <person name="Ohm R.A."/>
            <person name="Ortiz-Santana B."/>
            <person name="Ovrebo C."/>
            <person name="Racz N."/>
            <person name="Riley R."/>
            <person name="Savchenko A."/>
            <person name="Shiryaev A."/>
            <person name="Soop K."/>
            <person name="Spirin V."/>
            <person name="Szebenyi C."/>
            <person name="Tomsovsky M."/>
            <person name="Tulloss R.E."/>
            <person name="Uehling J."/>
            <person name="Grigoriev I.V."/>
            <person name="Vagvolgyi C."/>
            <person name="Papp T."/>
            <person name="Martin F.M."/>
            <person name="Miettinen O."/>
            <person name="Hibbett D.S."/>
            <person name="Nagy L.G."/>
        </authorList>
    </citation>
    <scope>NUCLEOTIDE SEQUENCE [LARGE SCALE GENOMIC DNA]</scope>
    <source>
        <strain evidence="2 3">CBS 309.79</strain>
    </source>
</reference>
<evidence type="ECO:0000313" key="3">
    <source>
        <dbReference type="Proteomes" id="UP000305067"/>
    </source>
</evidence>
<feature type="region of interest" description="Disordered" evidence="1">
    <location>
        <begin position="197"/>
        <end position="779"/>
    </location>
</feature>
<evidence type="ECO:0000256" key="1">
    <source>
        <dbReference type="SAM" id="MobiDB-lite"/>
    </source>
</evidence>
<feature type="compositionally biased region" description="Low complexity" evidence="1">
    <location>
        <begin position="464"/>
        <end position="503"/>
    </location>
</feature>